<keyword evidence="1" id="KW-1133">Transmembrane helix</keyword>
<gene>
    <name evidence="2" type="ORF">ABT39_MTgene1578</name>
</gene>
<keyword evidence="2" id="KW-0496">Mitochondrion</keyword>
<keyword evidence="1" id="KW-0472">Membrane</keyword>
<evidence type="ECO:0000256" key="1">
    <source>
        <dbReference type="SAM" id="Phobius"/>
    </source>
</evidence>
<accession>A0A117NGA1</accession>
<name>A0A117NGA1_PICGL</name>
<comment type="caution">
    <text evidence="2">The sequence shown here is derived from an EMBL/GenBank/DDBJ whole genome shotgun (WGS) entry which is preliminary data.</text>
</comment>
<dbReference type="AlphaFoldDB" id="A0A117NGA1"/>
<protein>
    <submittedName>
        <fullName evidence="2">Uncharacterized protein</fullName>
    </submittedName>
</protein>
<geneLocation type="mitochondrion" evidence="2"/>
<keyword evidence="1" id="KW-0812">Transmembrane</keyword>
<proteinExistence type="predicted"/>
<dbReference type="EMBL" id="LKAM01000011">
    <property type="protein sequence ID" value="KUM46477.1"/>
    <property type="molecule type" value="Genomic_DNA"/>
</dbReference>
<sequence length="66" mass="7433">MLTSFHLVGYFSLSYVTSFLYLTLRLISLGRLAPQSLGRAISRMIYDSLTDPGPPPWQADDELENP</sequence>
<reference evidence="2" key="1">
    <citation type="journal article" date="2015" name="Genome Biol. Evol.">
        <title>Organellar Genomes of White Spruce (Picea glauca): Assembly and Annotation.</title>
        <authorList>
            <person name="Jackman S.D."/>
            <person name="Warren R.L."/>
            <person name="Gibb E.A."/>
            <person name="Vandervalk B.P."/>
            <person name="Mohamadi H."/>
            <person name="Chu J."/>
            <person name="Raymond A."/>
            <person name="Pleasance S."/>
            <person name="Coope R."/>
            <person name="Wildung M.R."/>
            <person name="Ritland C.E."/>
            <person name="Bousquet J."/>
            <person name="Jones S.J."/>
            <person name="Bohlmann J."/>
            <person name="Birol I."/>
        </authorList>
    </citation>
    <scope>NUCLEOTIDE SEQUENCE [LARGE SCALE GENOMIC DNA]</scope>
    <source>
        <tissue evidence="2">Flushing bud</tissue>
    </source>
</reference>
<evidence type="ECO:0000313" key="2">
    <source>
        <dbReference type="EMBL" id="KUM46477.1"/>
    </source>
</evidence>
<organism evidence="2">
    <name type="scientific">Picea glauca</name>
    <name type="common">White spruce</name>
    <name type="synonym">Pinus glauca</name>
    <dbReference type="NCBI Taxonomy" id="3330"/>
    <lineage>
        <taxon>Eukaryota</taxon>
        <taxon>Viridiplantae</taxon>
        <taxon>Streptophyta</taxon>
        <taxon>Embryophyta</taxon>
        <taxon>Tracheophyta</taxon>
        <taxon>Spermatophyta</taxon>
        <taxon>Pinopsida</taxon>
        <taxon>Pinidae</taxon>
        <taxon>Conifers I</taxon>
        <taxon>Pinales</taxon>
        <taxon>Pinaceae</taxon>
        <taxon>Picea</taxon>
    </lineage>
</organism>
<feature type="transmembrane region" description="Helical" evidence="1">
    <location>
        <begin position="6"/>
        <end position="27"/>
    </location>
</feature>